<name>A0A8C7WYR0_9TELE</name>
<dbReference type="SUPFAM" id="SSF49265">
    <property type="entry name" value="Fibronectin type III"/>
    <property type="match status" value="1"/>
</dbReference>
<evidence type="ECO:0000313" key="2">
    <source>
        <dbReference type="Ensembl" id="ENSOSIP00000005174.1"/>
    </source>
</evidence>
<dbReference type="Ensembl" id="ENSOSIT00000005536.1">
    <property type="protein sequence ID" value="ENSOSIP00000005174.1"/>
    <property type="gene ID" value="ENSOSIG00000003556.1"/>
</dbReference>
<protein>
    <recommendedName>
        <fullName evidence="1">Fibronectin type-III domain-containing protein</fullName>
    </recommendedName>
</protein>
<reference evidence="2" key="1">
    <citation type="submission" date="2025-08" db="UniProtKB">
        <authorList>
            <consortium name="Ensembl"/>
        </authorList>
    </citation>
    <scope>IDENTIFICATION</scope>
</reference>
<organism evidence="2 3">
    <name type="scientific">Oryzias sinensis</name>
    <name type="common">Chinese medaka</name>
    <dbReference type="NCBI Taxonomy" id="183150"/>
    <lineage>
        <taxon>Eukaryota</taxon>
        <taxon>Metazoa</taxon>
        <taxon>Chordata</taxon>
        <taxon>Craniata</taxon>
        <taxon>Vertebrata</taxon>
        <taxon>Euteleostomi</taxon>
        <taxon>Actinopterygii</taxon>
        <taxon>Neopterygii</taxon>
        <taxon>Teleostei</taxon>
        <taxon>Neoteleostei</taxon>
        <taxon>Acanthomorphata</taxon>
        <taxon>Ovalentaria</taxon>
        <taxon>Atherinomorphae</taxon>
        <taxon>Beloniformes</taxon>
        <taxon>Adrianichthyidae</taxon>
        <taxon>Oryziinae</taxon>
        <taxon>Oryzias</taxon>
    </lineage>
</organism>
<dbReference type="AlphaFoldDB" id="A0A8C7WYR0"/>
<dbReference type="Proteomes" id="UP000694383">
    <property type="component" value="Unplaced"/>
</dbReference>
<proteinExistence type="predicted"/>
<accession>A0A8C7WYR0</accession>
<dbReference type="InterPro" id="IPR036116">
    <property type="entry name" value="FN3_sf"/>
</dbReference>
<dbReference type="InterPro" id="IPR013783">
    <property type="entry name" value="Ig-like_fold"/>
</dbReference>
<evidence type="ECO:0000313" key="3">
    <source>
        <dbReference type="Proteomes" id="UP000694383"/>
    </source>
</evidence>
<dbReference type="CDD" id="cd00063">
    <property type="entry name" value="FN3"/>
    <property type="match status" value="1"/>
</dbReference>
<dbReference type="PROSITE" id="PS50853">
    <property type="entry name" value="FN3"/>
    <property type="match status" value="1"/>
</dbReference>
<dbReference type="Pfam" id="PF00041">
    <property type="entry name" value="fn3"/>
    <property type="match status" value="1"/>
</dbReference>
<dbReference type="GeneTree" id="ENSGT00940000177179"/>
<evidence type="ECO:0000259" key="1">
    <source>
        <dbReference type="PROSITE" id="PS50853"/>
    </source>
</evidence>
<keyword evidence="3" id="KW-1185">Reference proteome</keyword>
<dbReference type="InterPro" id="IPR003961">
    <property type="entry name" value="FN3_dom"/>
</dbReference>
<feature type="domain" description="Fibronectin type-III" evidence="1">
    <location>
        <begin position="7"/>
        <end position="96"/>
    </location>
</feature>
<dbReference type="Gene3D" id="2.60.40.10">
    <property type="entry name" value="Immunoglobulins"/>
    <property type="match status" value="1"/>
</dbReference>
<reference evidence="2" key="2">
    <citation type="submission" date="2025-09" db="UniProtKB">
        <authorList>
            <consortium name="Ensembl"/>
        </authorList>
    </citation>
    <scope>IDENTIFICATION</scope>
</reference>
<dbReference type="SMART" id="SM00060">
    <property type="entry name" value="FN3"/>
    <property type="match status" value="1"/>
</dbReference>
<sequence length="103" mass="11184">MVSKTMKPKKINLSVTEITTSSISLNWTEPLGNSSFYRVQWTNGSSTLNKSVFDKTTTISNLTAGGSYNIKVTAVAADDQTEGESVSTVKYTSKLTWKAPQPS</sequence>